<keyword evidence="3" id="KW-0413">Isomerase</keyword>
<evidence type="ECO:0000313" key="4">
    <source>
        <dbReference type="Proteomes" id="UP000265768"/>
    </source>
</evidence>
<keyword evidence="4" id="KW-1185">Reference proteome</keyword>
<dbReference type="Gene3D" id="1.20.120.450">
    <property type="entry name" value="dinb family like domain"/>
    <property type="match status" value="1"/>
</dbReference>
<dbReference type="Pfam" id="PF07398">
    <property type="entry name" value="MDMPI_C"/>
    <property type="match status" value="1"/>
</dbReference>
<proteinExistence type="predicted"/>
<dbReference type="NCBIfam" id="TIGR03083">
    <property type="entry name" value="maleylpyruvate isomerase family mycothiol-dependent enzyme"/>
    <property type="match status" value="1"/>
</dbReference>
<organism evidence="3 4">
    <name type="scientific">Bailinhaonella thermotolerans</name>
    <dbReference type="NCBI Taxonomy" id="1070861"/>
    <lineage>
        <taxon>Bacteria</taxon>
        <taxon>Bacillati</taxon>
        <taxon>Actinomycetota</taxon>
        <taxon>Actinomycetes</taxon>
        <taxon>Streptosporangiales</taxon>
        <taxon>Streptosporangiaceae</taxon>
        <taxon>Bailinhaonella</taxon>
    </lineage>
</organism>
<reference evidence="3 4" key="1">
    <citation type="submission" date="2018-09" db="EMBL/GenBank/DDBJ databases">
        <title>YIM 75507 draft genome.</title>
        <authorList>
            <person name="Tang S."/>
            <person name="Feng Y."/>
        </authorList>
    </citation>
    <scope>NUCLEOTIDE SEQUENCE [LARGE SCALE GENOMIC DNA]</scope>
    <source>
        <strain evidence="3 4">YIM 75507</strain>
    </source>
</reference>
<sequence length="223" mass="24253">MTPDELIARVRAGHRLLIDTLAGLGDDDVRAPSALPGWSRGHVITHLAEHASGVTRLTERANRGEIVEMYAGGRPARDAAIERGASRTAGQLREAVAGAVAAVEAAWADTRDWDQYVNFRTGPLLGLVYARWREVEIHLVDLDLGYRPARWSTDFCDHTVRFLAPRVPGGIALTLDSGERRWVVGEGDPVTARGTAQDLTAWLAGRAPDGRLDGDLPELAPWP</sequence>
<name>A0A3A4ASV4_9ACTN</name>
<dbReference type="InterPro" id="IPR034660">
    <property type="entry name" value="DinB/YfiT-like"/>
</dbReference>
<dbReference type="GO" id="GO:0016853">
    <property type="term" value="F:isomerase activity"/>
    <property type="evidence" value="ECO:0007669"/>
    <property type="project" value="UniProtKB-KW"/>
</dbReference>
<dbReference type="OrthoDB" id="5118203at2"/>
<comment type="caution">
    <text evidence="3">The sequence shown here is derived from an EMBL/GenBank/DDBJ whole genome shotgun (WGS) entry which is preliminary data.</text>
</comment>
<evidence type="ECO:0000259" key="2">
    <source>
        <dbReference type="Pfam" id="PF11716"/>
    </source>
</evidence>
<dbReference type="SUPFAM" id="SSF109854">
    <property type="entry name" value="DinB/YfiT-like putative metalloenzymes"/>
    <property type="match status" value="1"/>
</dbReference>
<gene>
    <name evidence="3" type="ORF">D5H75_29275</name>
</gene>
<evidence type="ECO:0000313" key="3">
    <source>
        <dbReference type="EMBL" id="RJL24428.1"/>
    </source>
</evidence>
<evidence type="ECO:0000259" key="1">
    <source>
        <dbReference type="Pfam" id="PF07398"/>
    </source>
</evidence>
<accession>A0A3A4ASV4</accession>
<dbReference type="InterPro" id="IPR010872">
    <property type="entry name" value="MDMPI_C-term_domain"/>
</dbReference>
<protein>
    <submittedName>
        <fullName evidence="3">Maleylpyruvate isomerase family mycothiol-dependent enzyme</fullName>
    </submittedName>
</protein>
<dbReference type="RefSeq" id="WP_119929804.1">
    <property type="nucleotide sequence ID" value="NZ_QZEY01000015.1"/>
</dbReference>
<keyword evidence="3" id="KW-0670">Pyruvate</keyword>
<feature type="domain" description="MDMPI C-terminal" evidence="1">
    <location>
        <begin position="150"/>
        <end position="221"/>
    </location>
</feature>
<dbReference type="Proteomes" id="UP000265768">
    <property type="component" value="Unassembled WGS sequence"/>
</dbReference>
<dbReference type="Pfam" id="PF11716">
    <property type="entry name" value="MDMPI_N"/>
    <property type="match status" value="1"/>
</dbReference>
<feature type="domain" description="Mycothiol-dependent maleylpyruvate isomerase metal-binding" evidence="2">
    <location>
        <begin position="10"/>
        <end position="142"/>
    </location>
</feature>
<dbReference type="SUPFAM" id="SSF55718">
    <property type="entry name" value="SCP-like"/>
    <property type="match status" value="1"/>
</dbReference>
<dbReference type="GO" id="GO:0046872">
    <property type="term" value="F:metal ion binding"/>
    <property type="evidence" value="ECO:0007669"/>
    <property type="project" value="InterPro"/>
</dbReference>
<dbReference type="EMBL" id="QZEY01000015">
    <property type="protein sequence ID" value="RJL24428.1"/>
    <property type="molecule type" value="Genomic_DNA"/>
</dbReference>
<dbReference type="AlphaFoldDB" id="A0A3A4ASV4"/>
<dbReference type="InterPro" id="IPR024344">
    <property type="entry name" value="MDMPI_metal-binding"/>
</dbReference>
<dbReference type="InterPro" id="IPR036527">
    <property type="entry name" value="SCP2_sterol-bd_dom_sf"/>
</dbReference>
<dbReference type="InterPro" id="IPR017517">
    <property type="entry name" value="Maleyloyr_isom"/>
</dbReference>